<evidence type="ECO:0000259" key="1">
    <source>
        <dbReference type="PROSITE" id="PS51186"/>
    </source>
</evidence>
<dbReference type="EMBL" id="CP003843">
    <property type="protein sequence ID" value="AFS83278.1"/>
    <property type="molecule type" value="Genomic_DNA"/>
</dbReference>
<dbReference type="KEGG" id="nir:NSED_07420"/>
<dbReference type="eggNOG" id="arCOG00833">
    <property type="taxonomic scope" value="Archaea"/>
</dbReference>
<organism evidence="2 3">
    <name type="scientific">Candidatus Nitrosopumilus sediminis</name>
    <dbReference type="NCBI Taxonomy" id="1229909"/>
    <lineage>
        <taxon>Archaea</taxon>
        <taxon>Nitrososphaerota</taxon>
        <taxon>Nitrososphaeria</taxon>
        <taxon>Nitrosopumilales</taxon>
        <taxon>Nitrosopumilaceae</taxon>
        <taxon>Nitrosopumilus</taxon>
    </lineage>
</organism>
<sequence>MTSNDIPKIVELQKLAFPTMAAEGVYWKPEQLEAHLKVFPQGQFVAEYHEKIVGSCSSLIIKLKSEYENHTWKDACGDSFFKNHNPKGDTLYGADVSSHPDYRRLGIATKLYDARKKLAIELNLRRIIAGARLSNYCEYANELTPLEYVAKVKRHEIKEPVLSFQIRNDFKFIKILPNYMKDPRSLNNATFIEWKNPYFVEK</sequence>
<accession>K0BAR3</accession>
<keyword evidence="3" id="KW-1185">Reference proteome</keyword>
<dbReference type="Pfam" id="PF00583">
    <property type="entry name" value="Acetyltransf_1"/>
    <property type="match status" value="1"/>
</dbReference>
<dbReference type="Proteomes" id="UP000006100">
    <property type="component" value="Chromosome"/>
</dbReference>
<gene>
    <name evidence="2" type="ORF">NSED_07420</name>
</gene>
<dbReference type="InterPro" id="IPR000182">
    <property type="entry name" value="GNAT_dom"/>
</dbReference>
<reference evidence="2 3" key="1">
    <citation type="journal article" date="2012" name="J. Bacteriol.">
        <title>Draft Genome Sequence of an Ammonia-Oxidizing Archaeon, "Candidatus Nitrosopumilus sediminis" AR2, from Svalbard in the Arctic Circle.</title>
        <authorList>
            <person name="Park S.J."/>
            <person name="Kim J.G."/>
            <person name="Jung M.Y."/>
            <person name="Kim S.J."/>
            <person name="Cha I.T."/>
            <person name="Ghai R."/>
            <person name="Martin-Cuadrado A.B."/>
            <person name="Rodriguez-Valera F."/>
            <person name="Rhee S.K."/>
        </authorList>
    </citation>
    <scope>NUCLEOTIDE SEQUENCE [LARGE SCALE GENOMIC DNA]</scope>
    <source>
        <strain evidence="2 3">AR2</strain>
    </source>
</reference>
<dbReference type="RefSeq" id="WP_014965648.1">
    <property type="nucleotide sequence ID" value="NC_018656.1"/>
</dbReference>
<dbReference type="PROSITE" id="PS51186">
    <property type="entry name" value="GNAT"/>
    <property type="match status" value="1"/>
</dbReference>
<dbReference type="OrthoDB" id="1485at2157"/>
<dbReference type="PATRIC" id="fig|1229909.8.peg.1631"/>
<evidence type="ECO:0000313" key="2">
    <source>
        <dbReference type="EMBL" id="AFS83278.1"/>
    </source>
</evidence>
<dbReference type="STRING" id="1229909.NSED_07420"/>
<dbReference type="AlphaFoldDB" id="K0BAR3"/>
<dbReference type="HOGENOM" id="CLU_093119_1_0_2"/>
<dbReference type="Gene3D" id="3.40.630.30">
    <property type="match status" value="1"/>
</dbReference>
<feature type="domain" description="N-acetyltransferase" evidence="1">
    <location>
        <begin position="1"/>
        <end position="198"/>
    </location>
</feature>
<dbReference type="GeneID" id="13698241"/>
<name>K0BAR3_9ARCH</name>
<dbReference type="SUPFAM" id="SSF55729">
    <property type="entry name" value="Acyl-CoA N-acyltransferases (Nat)"/>
    <property type="match status" value="1"/>
</dbReference>
<keyword evidence="2" id="KW-0808">Transferase</keyword>
<dbReference type="GO" id="GO:0016747">
    <property type="term" value="F:acyltransferase activity, transferring groups other than amino-acyl groups"/>
    <property type="evidence" value="ECO:0007669"/>
    <property type="project" value="InterPro"/>
</dbReference>
<dbReference type="CDD" id="cd04301">
    <property type="entry name" value="NAT_SF"/>
    <property type="match status" value="1"/>
</dbReference>
<evidence type="ECO:0000313" key="3">
    <source>
        <dbReference type="Proteomes" id="UP000006100"/>
    </source>
</evidence>
<proteinExistence type="predicted"/>
<protein>
    <submittedName>
        <fullName evidence="2">GCN5-related N-acetyltransferase</fullName>
    </submittedName>
</protein>
<dbReference type="InterPro" id="IPR016181">
    <property type="entry name" value="Acyl_CoA_acyltransferase"/>
</dbReference>